<dbReference type="PANTHER" id="PTHR47099">
    <property type="entry name" value="METHYLCOBAMIDE:COM METHYLTRANSFERASE MTBA"/>
    <property type="match status" value="1"/>
</dbReference>
<dbReference type="GO" id="GO:0006779">
    <property type="term" value="P:porphyrin-containing compound biosynthetic process"/>
    <property type="evidence" value="ECO:0007669"/>
    <property type="project" value="InterPro"/>
</dbReference>
<dbReference type="Gene3D" id="3.20.20.210">
    <property type="match status" value="1"/>
</dbReference>
<dbReference type="Proteomes" id="UP000663499">
    <property type="component" value="Chromosome"/>
</dbReference>
<dbReference type="AlphaFoldDB" id="A0A975AJ53"/>
<dbReference type="KEGG" id="alka:J0B03_03930"/>
<name>A0A975AJ53_9FIRM</name>
<dbReference type="InterPro" id="IPR052024">
    <property type="entry name" value="Methanogen_methyltrans"/>
</dbReference>
<keyword evidence="3" id="KW-1185">Reference proteome</keyword>
<proteinExistence type="predicted"/>
<dbReference type="InterPro" id="IPR038071">
    <property type="entry name" value="UROD/MetE-like_sf"/>
</dbReference>
<dbReference type="GO" id="GO:0004853">
    <property type="term" value="F:uroporphyrinogen decarboxylase activity"/>
    <property type="evidence" value="ECO:0007669"/>
    <property type="project" value="InterPro"/>
</dbReference>
<dbReference type="SUPFAM" id="SSF51726">
    <property type="entry name" value="UROD/MetE-like"/>
    <property type="match status" value="1"/>
</dbReference>
<evidence type="ECO:0000259" key="1">
    <source>
        <dbReference type="Pfam" id="PF01208"/>
    </source>
</evidence>
<protein>
    <recommendedName>
        <fullName evidence="1">Uroporphyrinogen decarboxylase (URO-D) domain-containing protein</fullName>
    </recommendedName>
</protein>
<sequence length="386" mass="44617">MDKKSYDQKNQRMEIAQRGGIPDRVPVYSLIDNWAFSYAGYGVEEVFEDDEKHLAAFEKIASDFYWDSMFASTTSRAMNYIGMLDGGSFKNKGLMQIESGHSLSMDANEYDDLIKDPYAFIRDVVAPRKYGLMRMDHSSEKVEKYQRAVSELYKFKDLNQRSEEQLKNKWSMPISRGATLVHPVDLLLDFFRDFHGIMMDVKRNPNKIIEAADAMIPIVIENCEMQYSENKEGMSIFNPMHLPQFLRPKDFEKVYWPSYKKIVEHFAAKGMVVQSYYERNYAHLYDFLQDLPKNSVFGLFEDDDLREVKKRVGDVISIGGGMEAYTLHYGTKQECIDMAKGLIDDLAPGGGYVFTTNRILHSANDANPENLKAVNEFVKEYGKYER</sequence>
<evidence type="ECO:0000313" key="2">
    <source>
        <dbReference type="EMBL" id="QSX09220.1"/>
    </source>
</evidence>
<reference evidence="2" key="1">
    <citation type="submission" date="2021-03" db="EMBL/GenBank/DDBJ databases">
        <title>Alkalibacter marinus sp. nov., isolated from tidal flat sediment.</title>
        <authorList>
            <person name="Namirimu T."/>
            <person name="Yang J.-A."/>
            <person name="Yang S.-H."/>
            <person name="Kim Y.-J."/>
            <person name="Kwon K.K."/>
        </authorList>
    </citation>
    <scope>NUCLEOTIDE SEQUENCE</scope>
    <source>
        <strain evidence="2">ES005</strain>
    </source>
</reference>
<organism evidence="2 3">
    <name type="scientific">Alkalibacter rhizosphaerae</name>
    <dbReference type="NCBI Taxonomy" id="2815577"/>
    <lineage>
        <taxon>Bacteria</taxon>
        <taxon>Bacillati</taxon>
        <taxon>Bacillota</taxon>
        <taxon>Clostridia</taxon>
        <taxon>Eubacteriales</taxon>
        <taxon>Eubacteriaceae</taxon>
        <taxon>Alkalibacter</taxon>
    </lineage>
</organism>
<dbReference type="InterPro" id="IPR000257">
    <property type="entry name" value="Uroporphyrinogen_deCOase"/>
</dbReference>
<dbReference type="Pfam" id="PF01208">
    <property type="entry name" value="URO-D"/>
    <property type="match status" value="1"/>
</dbReference>
<feature type="domain" description="Uroporphyrinogen decarboxylase (URO-D)" evidence="1">
    <location>
        <begin position="192"/>
        <end position="381"/>
    </location>
</feature>
<accession>A0A975AJ53</accession>
<evidence type="ECO:0000313" key="3">
    <source>
        <dbReference type="Proteomes" id="UP000663499"/>
    </source>
</evidence>
<dbReference type="PANTHER" id="PTHR47099:SF1">
    <property type="entry name" value="METHYLCOBAMIDE:COM METHYLTRANSFERASE MTBA"/>
    <property type="match status" value="1"/>
</dbReference>
<gene>
    <name evidence="2" type="ORF">J0B03_03930</name>
</gene>
<dbReference type="RefSeq" id="WP_207300559.1">
    <property type="nucleotide sequence ID" value="NZ_CP071444.1"/>
</dbReference>
<dbReference type="EMBL" id="CP071444">
    <property type="protein sequence ID" value="QSX09220.1"/>
    <property type="molecule type" value="Genomic_DNA"/>
</dbReference>